<proteinExistence type="inferred from homology"/>
<dbReference type="OrthoDB" id="8690069at2"/>
<dbReference type="STRING" id="1129794.C427_1739"/>
<dbReference type="KEGG" id="gps:C427_1739"/>
<evidence type="ECO:0000313" key="5">
    <source>
        <dbReference type="EMBL" id="AGH43848.1"/>
    </source>
</evidence>
<protein>
    <submittedName>
        <fullName evidence="5">Extracellular solute-binding protein</fullName>
    </submittedName>
</protein>
<keyword evidence="6" id="KW-1185">Reference proteome</keyword>
<comment type="similarity">
    <text evidence="1">Belongs to the bacterial solute-binding protein 7 family.</text>
</comment>
<evidence type="ECO:0000256" key="3">
    <source>
        <dbReference type="ARBA" id="ARBA00022729"/>
    </source>
</evidence>
<dbReference type="Proteomes" id="UP000011864">
    <property type="component" value="Chromosome"/>
</dbReference>
<dbReference type="PIRSF" id="PIRSF006470">
    <property type="entry name" value="DctB"/>
    <property type="match status" value="1"/>
</dbReference>
<dbReference type="InterPro" id="IPR004682">
    <property type="entry name" value="TRAP_DctP"/>
</dbReference>
<keyword evidence="4" id="KW-1133">Transmembrane helix</keyword>
<sequence>MTSKRIVLLVIYGLITIGCLVGIFRANVTQAEFTIKASIQASTQDEDYVGLLAFKKYVEKSSSGRVQVQLYASGQFCGSVPECIGSLQSGVLEMFPSTAGGTGNFFAPAQVLDLPYVFTSDAQAECVLDGPILDKMRETVLSQGLNIRLIGVSNTGGWRNFATTNKPIRSPADLKGQKIRTTPADIQQELVRQLGANPTPISWAELYTALATGVVEGSKNGIQDIIGAKLEEHLKYIILDGHSYMATLWWFSEPVWKTLPADIQQIILEGFAKQKAAASELVATQESNSYKIFEQAGGTIYRPSITEKQAFKDASVNMRQWFITNFGQEWLDLLETSVKECDAILNEDMYTNGYN</sequence>
<accession>K6ZMS9</accession>
<dbReference type="RefSeq" id="WP_007637405.1">
    <property type="nucleotide sequence ID" value="NC_020514.1"/>
</dbReference>
<dbReference type="PROSITE" id="PS51257">
    <property type="entry name" value="PROKAR_LIPOPROTEIN"/>
    <property type="match status" value="1"/>
</dbReference>
<keyword evidence="4" id="KW-0812">Transmembrane</keyword>
<dbReference type="NCBIfam" id="NF037995">
    <property type="entry name" value="TRAP_S1"/>
    <property type="match status" value="1"/>
</dbReference>
<dbReference type="HOGENOM" id="CLU_036176_1_0_6"/>
<dbReference type="EMBL" id="CP003837">
    <property type="protein sequence ID" value="AGH43848.1"/>
    <property type="molecule type" value="Genomic_DNA"/>
</dbReference>
<evidence type="ECO:0000256" key="2">
    <source>
        <dbReference type="ARBA" id="ARBA00022448"/>
    </source>
</evidence>
<dbReference type="AlphaFoldDB" id="K6ZMS9"/>
<dbReference type="eggNOG" id="COG1638">
    <property type="taxonomic scope" value="Bacteria"/>
</dbReference>
<keyword evidence="2" id="KW-0813">Transport</keyword>
<keyword evidence="3" id="KW-0732">Signal</keyword>
<dbReference type="Gene3D" id="3.40.190.170">
    <property type="entry name" value="Bacterial extracellular solute-binding protein, family 7"/>
    <property type="match status" value="1"/>
</dbReference>
<dbReference type="SUPFAM" id="SSF53850">
    <property type="entry name" value="Periplasmic binding protein-like II"/>
    <property type="match status" value="1"/>
</dbReference>
<dbReference type="GO" id="GO:0030288">
    <property type="term" value="C:outer membrane-bounded periplasmic space"/>
    <property type="evidence" value="ECO:0007669"/>
    <property type="project" value="InterPro"/>
</dbReference>
<gene>
    <name evidence="5" type="ORF">C427_1739</name>
</gene>
<name>K6ZMS9_9ALTE</name>
<dbReference type="InterPro" id="IPR038404">
    <property type="entry name" value="TRAP_DctP_sf"/>
</dbReference>
<evidence type="ECO:0000313" key="6">
    <source>
        <dbReference type="Proteomes" id="UP000011864"/>
    </source>
</evidence>
<evidence type="ECO:0000256" key="1">
    <source>
        <dbReference type="ARBA" id="ARBA00009023"/>
    </source>
</evidence>
<feature type="transmembrane region" description="Helical" evidence="4">
    <location>
        <begin position="7"/>
        <end position="26"/>
    </location>
</feature>
<evidence type="ECO:0000256" key="4">
    <source>
        <dbReference type="SAM" id="Phobius"/>
    </source>
</evidence>
<dbReference type="InterPro" id="IPR018389">
    <property type="entry name" value="DctP_fam"/>
</dbReference>
<reference evidence="5 6" key="1">
    <citation type="journal article" date="2013" name="Genome Announc.">
        <title>Complete Genome Sequence of Glaciecola psychrophila Strain 170T.</title>
        <authorList>
            <person name="Yin J."/>
            <person name="Chen J."/>
            <person name="Liu G."/>
            <person name="Yu Y."/>
            <person name="Song L."/>
            <person name="Wang X."/>
            <person name="Qu X."/>
        </authorList>
    </citation>
    <scope>NUCLEOTIDE SEQUENCE [LARGE SCALE GENOMIC DNA]</scope>
    <source>
        <strain evidence="5 6">170</strain>
    </source>
</reference>
<dbReference type="CDD" id="cd13677">
    <property type="entry name" value="PBP2_TRAP_SBP_like_6"/>
    <property type="match status" value="1"/>
</dbReference>
<dbReference type="PATRIC" id="fig|1129794.4.peg.1724"/>
<dbReference type="GO" id="GO:0055085">
    <property type="term" value="P:transmembrane transport"/>
    <property type="evidence" value="ECO:0007669"/>
    <property type="project" value="InterPro"/>
</dbReference>
<keyword evidence="4" id="KW-0472">Membrane</keyword>
<organism evidence="5 6">
    <name type="scientific">Paraglaciecola psychrophila 170</name>
    <dbReference type="NCBI Taxonomy" id="1129794"/>
    <lineage>
        <taxon>Bacteria</taxon>
        <taxon>Pseudomonadati</taxon>
        <taxon>Pseudomonadota</taxon>
        <taxon>Gammaproteobacteria</taxon>
        <taxon>Alteromonadales</taxon>
        <taxon>Alteromonadaceae</taxon>
        <taxon>Paraglaciecola</taxon>
    </lineage>
</organism>
<dbReference type="PANTHER" id="PTHR33376:SF7">
    <property type="entry name" value="C4-DICARBOXYLATE-BINDING PROTEIN DCTB"/>
    <property type="match status" value="1"/>
</dbReference>
<dbReference type="PANTHER" id="PTHR33376">
    <property type="match status" value="1"/>
</dbReference>
<dbReference type="Pfam" id="PF03480">
    <property type="entry name" value="DctP"/>
    <property type="match status" value="1"/>
</dbReference>